<keyword evidence="1" id="KW-0732">Signal</keyword>
<dbReference type="AlphaFoldDB" id="A0A840UUX2"/>
<dbReference type="Gene3D" id="3.40.190.170">
    <property type="entry name" value="Bacterial extracellular solute-binding protein, family 7"/>
    <property type="match status" value="1"/>
</dbReference>
<dbReference type="CDD" id="cd13670">
    <property type="entry name" value="PBP2_TRAP_Tp0957_like"/>
    <property type="match status" value="1"/>
</dbReference>
<dbReference type="NCBIfam" id="NF037995">
    <property type="entry name" value="TRAP_S1"/>
    <property type="match status" value="1"/>
</dbReference>
<gene>
    <name evidence="2" type="ORF">HNQ81_002372</name>
</gene>
<evidence type="ECO:0000313" key="2">
    <source>
        <dbReference type="EMBL" id="MBB5348636.1"/>
    </source>
</evidence>
<dbReference type="PANTHER" id="PTHR33376">
    <property type="match status" value="1"/>
</dbReference>
<sequence>MRPLLSLFVVGLLILVSAVQPADARPRHLFKIGSLAPEGSVWILQFQEFAREVEEKTGGEVGFRVYAGGIMGDDQTMYRKMRIGQLQGGGFTMTGISQIVPDFRIMSLPFLFTTYQEVDAVTSGLLPKFRQRFAEQGMELIAMTEVGFIYTMSTRPIATIEELRRATCWTPAGDPVSSTYLAQLGITPIQLSIPDVLSSLQTGMVNTVFNSLYGSIVLQWFTKARYINDLPFGYAYGALLLDQKALAKLSPDQVAIIQATADKYFPPLIAKTRQSNEESKEILAKNGVQFTTFPAEAAEQLQGFRDQTARAVIGSSFSREIHDETTRLLQKFRSGR</sequence>
<keyword evidence="3" id="KW-1185">Reference proteome</keyword>
<dbReference type="PANTHER" id="PTHR33376:SF5">
    <property type="entry name" value="EXTRACYTOPLASMIC SOLUTE RECEPTOR PROTEIN"/>
    <property type="match status" value="1"/>
</dbReference>
<reference evidence="2 3" key="1">
    <citation type="submission" date="2020-08" db="EMBL/GenBank/DDBJ databases">
        <title>Genomic Encyclopedia of Type Strains, Phase IV (KMG-IV): sequencing the most valuable type-strain genomes for metagenomic binning, comparative biology and taxonomic classification.</title>
        <authorList>
            <person name="Goeker M."/>
        </authorList>
    </citation>
    <scope>NUCLEOTIDE SEQUENCE [LARGE SCALE GENOMIC DNA]</scope>
    <source>
        <strain evidence="2 3">DSM 28570</strain>
    </source>
</reference>
<dbReference type="RefSeq" id="WP_183351471.1">
    <property type="nucleotide sequence ID" value="NZ_JACHEO010000013.1"/>
</dbReference>
<comment type="caution">
    <text evidence="2">The sequence shown here is derived from an EMBL/GenBank/DDBJ whole genome shotgun (WGS) entry which is preliminary data.</text>
</comment>
<proteinExistence type="predicted"/>
<dbReference type="Proteomes" id="UP000539642">
    <property type="component" value="Unassembled WGS sequence"/>
</dbReference>
<dbReference type="GO" id="GO:0055085">
    <property type="term" value="P:transmembrane transport"/>
    <property type="evidence" value="ECO:0007669"/>
    <property type="project" value="InterPro"/>
</dbReference>
<accession>A0A840UUX2</accession>
<dbReference type="InterPro" id="IPR038404">
    <property type="entry name" value="TRAP_DctP_sf"/>
</dbReference>
<evidence type="ECO:0000313" key="3">
    <source>
        <dbReference type="Proteomes" id="UP000539642"/>
    </source>
</evidence>
<dbReference type="InterPro" id="IPR018389">
    <property type="entry name" value="DctP_fam"/>
</dbReference>
<evidence type="ECO:0000256" key="1">
    <source>
        <dbReference type="ARBA" id="ARBA00022729"/>
    </source>
</evidence>
<dbReference type="EMBL" id="JACHEO010000013">
    <property type="protein sequence ID" value="MBB5348636.1"/>
    <property type="molecule type" value="Genomic_DNA"/>
</dbReference>
<organism evidence="2 3">
    <name type="scientific">Desulfoprunum benzoelyticum</name>
    <dbReference type="NCBI Taxonomy" id="1506996"/>
    <lineage>
        <taxon>Bacteria</taxon>
        <taxon>Pseudomonadati</taxon>
        <taxon>Thermodesulfobacteriota</taxon>
        <taxon>Desulfobulbia</taxon>
        <taxon>Desulfobulbales</taxon>
        <taxon>Desulfobulbaceae</taxon>
        <taxon>Desulfoprunum</taxon>
    </lineage>
</organism>
<protein>
    <submittedName>
        <fullName evidence="2">TRAP-type C4-dicarboxylate transport system substrate-binding protein</fullName>
    </submittedName>
</protein>
<dbReference type="Pfam" id="PF03480">
    <property type="entry name" value="DctP"/>
    <property type="match status" value="1"/>
</dbReference>
<name>A0A840UUX2_9BACT</name>